<dbReference type="OrthoDB" id="795069at2"/>
<keyword evidence="2" id="KW-1185">Reference proteome</keyword>
<accession>A0A1B9E918</accession>
<organism evidence="1 2">
    <name type="scientific">Flavobacterium crassostreae</name>
    <dbReference type="NCBI Taxonomy" id="1763534"/>
    <lineage>
        <taxon>Bacteria</taxon>
        <taxon>Pseudomonadati</taxon>
        <taxon>Bacteroidota</taxon>
        <taxon>Flavobacteriia</taxon>
        <taxon>Flavobacteriales</taxon>
        <taxon>Flavobacteriaceae</taxon>
        <taxon>Flavobacterium</taxon>
    </lineage>
</organism>
<evidence type="ECO:0000313" key="1">
    <source>
        <dbReference type="EMBL" id="OCB78457.1"/>
    </source>
</evidence>
<dbReference type="Proteomes" id="UP000093510">
    <property type="component" value="Unassembled WGS sequence"/>
</dbReference>
<reference evidence="1 2" key="1">
    <citation type="submission" date="2016-03" db="EMBL/GenBank/DDBJ databases">
        <authorList>
            <person name="Ploux O."/>
        </authorList>
    </citation>
    <scope>NUCLEOTIDE SEQUENCE [LARGE SCALE GENOMIC DNA]</scope>
    <source>
        <strain evidence="1 2">LPB0076</strain>
    </source>
</reference>
<dbReference type="RefSeq" id="WP_066331838.1">
    <property type="nucleotide sequence ID" value="NZ_CP017688.1"/>
</dbReference>
<proteinExistence type="predicted"/>
<dbReference type="STRING" id="1763534.GCA_001831475_00462"/>
<dbReference type="AlphaFoldDB" id="A0A1B9E918"/>
<name>A0A1B9E918_9FLAO</name>
<sequence length="473" mass="54000">MIDGIKIKCNGTTAHDWQSNILLKFYSSIDEATGEILTKNKVAFYRGLSFHLIPSTVSDAVHCFIKGSLAVFHNYGLNNAYDFDFSMLSNTIQELKEVFAVNPNTAQIQTFEAGANLNINQPIKQVISGLRAYQNENFVLLKIEGANVGRMISRTEYALKIYDKGKQSGTNKNLLRLEYAFKKSRHAHKFSINVLADLLDVSKLEAVKMALCEFWVNVIFYDKGLKLRDMNDKETKKMLYYLDATNWAKFSRMQRKRATVHFKELSGRFSTSTTQTEIGELLRLKLDELTSVKRYDFPNFLKGNDSQKRGSKMLRFPPLDEQGNSNIKPLKNSINSINKKMVENGAKNQVRECCKCGSNISHKKPNSKYCSKHCNNSTQAKKRKMNRQNIKEFENQNLSLLLHNLAKSNLLLLVEYATDTGTYADRLEQKEINTNPDWICAVIKVTIEAEPVPIVLTSYRARKLIKSINKLNT</sequence>
<evidence type="ECO:0000313" key="2">
    <source>
        <dbReference type="Proteomes" id="UP000093510"/>
    </source>
</evidence>
<dbReference type="EMBL" id="LVEP01000005">
    <property type="protein sequence ID" value="OCB78457.1"/>
    <property type="molecule type" value="Genomic_DNA"/>
</dbReference>
<protein>
    <submittedName>
        <fullName evidence="1">Uncharacterized protein</fullName>
    </submittedName>
</protein>
<gene>
    <name evidence="1" type="ORF">LPBF_02025</name>
</gene>
<comment type="caution">
    <text evidence="1">The sequence shown here is derived from an EMBL/GenBank/DDBJ whole genome shotgun (WGS) entry which is preliminary data.</text>
</comment>